<dbReference type="RefSeq" id="WP_055680274.1">
    <property type="nucleotide sequence ID" value="NZ_CYYI01000003.1"/>
</dbReference>
<reference evidence="2 3" key="1">
    <citation type="submission" date="2015-09" db="EMBL/GenBank/DDBJ databases">
        <authorList>
            <consortium name="Pathogen Informatics"/>
        </authorList>
    </citation>
    <scope>NUCLEOTIDE SEQUENCE [LARGE SCALE GENOMIC DNA]</scope>
    <source>
        <strain evidence="2 3">2789STDY5608824</strain>
    </source>
</reference>
<accession>A0A173Y7X0</accession>
<feature type="compositionally biased region" description="Basic and acidic residues" evidence="1">
    <location>
        <begin position="104"/>
        <end position="115"/>
    </location>
</feature>
<dbReference type="Proteomes" id="UP000095647">
    <property type="component" value="Unassembled WGS sequence"/>
</dbReference>
<protein>
    <submittedName>
        <fullName evidence="2">Uncharacterized protein</fullName>
    </submittedName>
</protein>
<feature type="region of interest" description="Disordered" evidence="1">
    <location>
        <begin position="92"/>
        <end position="115"/>
    </location>
</feature>
<gene>
    <name evidence="2" type="ORF">ERS852382_00847</name>
</gene>
<evidence type="ECO:0000313" key="3">
    <source>
        <dbReference type="Proteomes" id="UP000095647"/>
    </source>
</evidence>
<evidence type="ECO:0000313" key="2">
    <source>
        <dbReference type="EMBL" id="CUN60271.1"/>
    </source>
</evidence>
<evidence type="ECO:0000256" key="1">
    <source>
        <dbReference type="SAM" id="MobiDB-lite"/>
    </source>
</evidence>
<dbReference type="AlphaFoldDB" id="A0A173Y7X0"/>
<name>A0A173Y7X0_BIFAD</name>
<sequence length="115" mass="12843">MRRKLEYSRDNMTDTMDRATLPAGDYHAHSEGGKFFIGDEKWITLARIGPSATDVDFHLDKQTRLNLQAQDGTTCRNIAIESKPAYDAFVSGGGFRASSPRRPRPTDALKAGDRR</sequence>
<organism evidence="2 3">
    <name type="scientific">Bifidobacterium adolescentis</name>
    <dbReference type="NCBI Taxonomy" id="1680"/>
    <lineage>
        <taxon>Bacteria</taxon>
        <taxon>Bacillati</taxon>
        <taxon>Actinomycetota</taxon>
        <taxon>Actinomycetes</taxon>
        <taxon>Bifidobacteriales</taxon>
        <taxon>Bifidobacteriaceae</taxon>
        <taxon>Bifidobacterium</taxon>
    </lineage>
</organism>
<dbReference type="EMBL" id="CYYI01000003">
    <property type="protein sequence ID" value="CUN60271.1"/>
    <property type="molecule type" value="Genomic_DNA"/>
</dbReference>
<proteinExistence type="predicted"/>